<dbReference type="Gene3D" id="2.160.20.80">
    <property type="entry name" value="E3 ubiquitin-protein ligase SopA"/>
    <property type="match status" value="1"/>
</dbReference>
<dbReference type="OrthoDB" id="528641at2"/>
<accession>E0UJ29</accession>
<dbReference type="EMBL" id="CP002198">
    <property type="protein sequence ID" value="ADN14609.1"/>
    <property type="molecule type" value="Genomic_DNA"/>
</dbReference>
<gene>
    <name evidence="1" type="ordered locus">Cyan7822_2641</name>
</gene>
<evidence type="ECO:0000313" key="2">
    <source>
        <dbReference type="Proteomes" id="UP000008206"/>
    </source>
</evidence>
<organism evidence="1 2">
    <name type="scientific">Gloeothece verrucosa (strain PCC 7822)</name>
    <name type="common">Cyanothece sp. (strain PCC 7822)</name>
    <dbReference type="NCBI Taxonomy" id="497965"/>
    <lineage>
        <taxon>Bacteria</taxon>
        <taxon>Bacillati</taxon>
        <taxon>Cyanobacteriota</taxon>
        <taxon>Cyanophyceae</taxon>
        <taxon>Oscillatoriophycideae</taxon>
        <taxon>Chroococcales</taxon>
        <taxon>Aphanothecaceae</taxon>
        <taxon>Gloeothece</taxon>
        <taxon>Gloeothece verrucosa</taxon>
    </lineage>
</organism>
<dbReference type="InterPro" id="IPR001646">
    <property type="entry name" value="5peptide_repeat"/>
</dbReference>
<name>E0UJ29_GLOV7</name>
<evidence type="ECO:0000313" key="1">
    <source>
        <dbReference type="EMBL" id="ADN14609.1"/>
    </source>
</evidence>
<dbReference type="AlphaFoldDB" id="E0UJ29"/>
<sequence length="305" mass="34483">MIENQAVIDLKNKYDAGERNFSKIELRRVDLRGFNLSQANFKGADFSYANLREVDFSGADLSEAFFNEADLTGANLQEANLQGSYLMKAYLMKTNLQSANLSKAYLTGAYLSKSNLTNANLTGAYLNGSKLNGADLTGLIYDATTRFDVNFNPNKIESKKNIARSTSLLDLKVTVEDLLNMFNHLSQISNRYLGNTMTVRYWENARPQSEWLNHFQVKPSAQIQFVGTHKGYLDVSQLRLAQEWVNRFIKVCSQIIQDYPKMIDRKQFVFNLSLLSSDPTQTESDDSDESILTFSSSNEDTIGLF</sequence>
<dbReference type="Pfam" id="PF00805">
    <property type="entry name" value="Pentapeptide"/>
    <property type="match status" value="2"/>
</dbReference>
<dbReference type="PANTHER" id="PTHR14136:SF17">
    <property type="entry name" value="BTB_POZ DOMAIN-CONTAINING PROTEIN KCTD9"/>
    <property type="match status" value="1"/>
</dbReference>
<dbReference type="HOGENOM" id="CLU_075506_0_0_3"/>
<dbReference type="Proteomes" id="UP000008206">
    <property type="component" value="Chromosome"/>
</dbReference>
<reference evidence="2" key="1">
    <citation type="journal article" date="2011" name="MBio">
        <title>Novel metabolic attributes of the genus Cyanothece, comprising a group of unicellular nitrogen-fixing Cyanobacteria.</title>
        <authorList>
            <person name="Bandyopadhyay A."/>
            <person name="Elvitigala T."/>
            <person name="Welsh E."/>
            <person name="Stockel J."/>
            <person name="Liberton M."/>
            <person name="Min H."/>
            <person name="Sherman L.A."/>
            <person name="Pakrasi H.B."/>
        </authorList>
    </citation>
    <scope>NUCLEOTIDE SEQUENCE [LARGE SCALE GENOMIC DNA]</scope>
    <source>
        <strain evidence="2">PCC 7822</strain>
    </source>
</reference>
<keyword evidence="2" id="KW-1185">Reference proteome</keyword>
<proteinExistence type="predicted"/>
<dbReference type="PANTHER" id="PTHR14136">
    <property type="entry name" value="BTB_POZ DOMAIN-CONTAINING PROTEIN KCTD9"/>
    <property type="match status" value="1"/>
</dbReference>
<dbReference type="eggNOG" id="COG1357">
    <property type="taxonomic scope" value="Bacteria"/>
</dbReference>
<dbReference type="InterPro" id="IPR051082">
    <property type="entry name" value="Pentapeptide-BTB/POZ_domain"/>
</dbReference>
<dbReference type="SUPFAM" id="SSF141571">
    <property type="entry name" value="Pentapeptide repeat-like"/>
    <property type="match status" value="1"/>
</dbReference>
<dbReference type="RefSeq" id="WP_013322714.1">
    <property type="nucleotide sequence ID" value="NC_014501.1"/>
</dbReference>
<dbReference type="KEGG" id="cyj:Cyan7822_2641"/>
<protein>
    <submittedName>
        <fullName evidence="1">Pentapeptide repeat protein</fullName>
    </submittedName>
</protein>